<evidence type="ECO:0000313" key="1">
    <source>
        <dbReference type="EMBL" id="TWE19282.1"/>
    </source>
</evidence>
<accession>A0A561EUI6</accession>
<organism evidence="1 2">
    <name type="scientific">Kitasatospora atroaurantiaca</name>
    <dbReference type="NCBI Taxonomy" id="285545"/>
    <lineage>
        <taxon>Bacteria</taxon>
        <taxon>Bacillati</taxon>
        <taxon>Actinomycetota</taxon>
        <taxon>Actinomycetes</taxon>
        <taxon>Kitasatosporales</taxon>
        <taxon>Streptomycetaceae</taxon>
        <taxon>Kitasatospora</taxon>
    </lineage>
</organism>
<evidence type="ECO:0000313" key="2">
    <source>
        <dbReference type="Proteomes" id="UP000318416"/>
    </source>
</evidence>
<dbReference type="Proteomes" id="UP000318416">
    <property type="component" value="Unassembled WGS sequence"/>
</dbReference>
<proteinExistence type="predicted"/>
<dbReference type="OrthoDB" id="9798761at2"/>
<keyword evidence="2" id="KW-1185">Reference proteome</keyword>
<protein>
    <submittedName>
        <fullName evidence="1">Uncharacterized protein</fullName>
    </submittedName>
</protein>
<dbReference type="InterPro" id="IPR011856">
    <property type="entry name" value="tRNA_endonuc-like_dom_sf"/>
</dbReference>
<gene>
    <name evidence="1" type="ORF">FB465_4398</name>
</gene>
<comment type="caution">
    <text evidence="1">The sequence shown here is derived from an EMBL/GenBank/DDBJ whole genome shotgun (WGS) entry which is preliminary data.</text>
</comment>
<dbReference type="RefSeq" id="WP_145792958.1">
    <property type="nucleotide sequence ID" value="NZ_BAAABR010000033.1"/>
</dbReference>
<dbReference type="EMBL" id="VIVR01000001">
    <property type="protein sequence ID" value="TWE19282.1"/>
    <property type="molecule type" value="Genomic_DNA"/>
</dbReference>
<dbReference type="AlphaFoldDB" id="A0A561EUI6"/>
<sequence length="340" mass="37366">MYDEVLLTIQGETATPVDRVSLPDLELQERAHLQEWLLANPEILGVGVEIITSEYDRWQTAAGDPVLDRLDLLAVAPDGHLIVAELKRGVAPHTIHMQAINYAAMVSRLTPQDIAELYAATLRRRGQEIDVESALTKLTTEFLLTSETIRRPRIALVASDFPPSVTASVVWLNEQQVDIWLIRFRPYQLAGGQLVVSFSRLFPVPDVEEFTIGRRAEVPLTAGDDPGAPWDEPSLRRLAEQGNPTTVALLDLCSADDPGGVGVKEIAAHAGVTLGAVRGQLAGLTMKLNNPNNGFAQNKWPARVEWLPGGVASYQMDPSLAAIWRVIRQRQPLPSDEDQD</sequence>
<dbReference type="GO" id="GO:0003676">
    <property type="term" value="F:nucleic acid binding"/>
    <property type="evidence" value="ECO:0007669"/>
    <property type="project" value="InterPro"/>
</dbReference>
<dbReference type="Gene3D" id="3.40.1350.10">
    <property type="match status" value="1"/>
</dbReference>
<name>A0A561EUI6_9ACTN</name>
<reference evidence="1 2" key="1">
    <citation type="submission" date="2019-06" db="EMBL/GenBank/DDBJ databases">
        <title>Sequencing the genomes of 1000 actinobacteria strains.</title>
        <authorList>
            <person name="Klenk H.-P."/>
        </authorList>
    </citation>
    <scope>NUCLEOTIDE SEQUENCE [LARGE SCALE GENOMIC DNA]</scope>
    <source>
        <strain evidence="1 2">DSM 41649</strain>
    </source>
</reference>